<dbReference type="InterPro" id="IPR045500">
    <property type="entry name" value="DUF6491"/>
</dbReference>
<gene>
    <name evidence="3" type="ORF">EVB03_08220</name>
</gene>
<proteinExistence type="predicted"/>
<name>A0A520MDR0_9GAMM</name>
<sequence length="155" mass="17499">MKISKFLVAIVFSVGFGGSAIAELHGSEESDVGMESSVSELAQDLDPKDWGIRNGCISRSRIRHMHFVDDETAIIEIMGKKKVLLTMRRECRGIKREGYITRVRGNQLCARFDRFEVLDTGMSCSIKSLEPYIEPEEVENTENPKDSKDQNENVV</sequence>
<evidence type="ECO:0000313" key="4">
    <source>
        <dbReference type="Proteomes" id="UP000315889"/>
    </source>
</evidence>
<feature type="region of interest" description="Disordered" evidence="1">
    <location>
        <begin position="133"/>
        <end position="155"/>
    </location>
</feature>
<reference evidence="3 4" key="1">
    <citation type="submission" date="2019-02" db="EMBL/GenBank/DDBJ databases">
        <title>Prokaryotic population dynamics and viral predation in marine succession experiment using metagenomics: the confinement effect.</title>
        <authorList>
            <person name="Haro-Moreno J.M."/>
            <person name="Rodriguez-Valera F."/>
            <person name="Lopez-Perez M."/>
        </authorList>
    </citation>
    <scope>NUCLEOTIDE SEQUENCE [LARGE SCALE GENOMIC DNA]</scope>
    <source>
        <strain evidence="3">MED-G170</strain>
    </source>
</reference>
<feature type="chain" id="PRO_5021896247" evidence="2">
    <location>
        <begin position="23"/>
        <end position="155"/>
    </location>
</feature>
<feature type="compositionally biased region" description="Basic and acidic residues" evidence="1">
    <location>
        <begin position="142"/>
        <end position="155"/>
    </location>
</feature>
<organism evidence="3 4">
    <name type="scientific">SAR92 clade bacterium</name>
    <dbReference type="NCBI Taxonomy" id="2315479"/>
    <lineage>
        <taxon>Bacteria</taxon>
        <taxon>Pseudomonadati</taxon>
        <taxon>Pseudomonadota</taxon>
        <taxon>Gammaproteobacteria</taxon>
        <taxon>Cellvibrionales</taxon>
        <taxon>Porticoccaceae</taxon>
        <taxon>SAR92 clade</taxon>
    </lineage>
</organism>
<evidence type="ECO:0000256" key="2">
    <source>
        <dbReference type="SAM" id="SignalP"/>
    </source>
</evidence>
<comment type="caution">
    <text evidence="3">The sequence shown here is derived from an EMBL/GenBank/DDBJ whole genome shotgun (WGS) entry which is preliminary data.</text>
</comment>
<dbReference type="Proteomes" id="UP000315889">
    <property type="component" value="Unassembled WGS sequence"/>
</dbReference>
<evidence type="ECO:0000313" key="3">
    <source>
        <dbReference type="EMBL" id="RZO19349.1"/>
    </source>
</evidence>
<evidence type="ECO:0000256" key="1">
    <source>
        <dbReference type="SAM" id="MobiDB-lite"/>
    </source>
</evidence>
<dbReference type="Pfam" id="PF20101">
    <property type="entry name" value="DUF6491"/>
    <property type="match status" value="1"/>
</dbReference>
<feature type="signal peptide" evidence="2">
    <location>
        <begin position="1"/>
        <end position="22"/>
    </location>
</feature>
<dbReference type="EMBL" id="SHBP01000013">
    <property type="protein sequence ID" value="RZO19349.1"/>
    <property type="molecule type" value="Genomic_DNA"/>
</dbReference>
<dbReference type="AlphaFoldDB" id="A0A520MDR0"/>
<accession>A0A520MDR0</accession>
<keyword evidence="2" id="KW-0732">Signal</keyword>
<protein>
    <submittedName>
        <fullName evidence="3">Uncharacterized protein</fullName>
    </submittedName>
</protein>